<dbReference type="SUPFAM" id="SSF111369">
    <property type="entry name" value="HlyD-like secretion proteins"/>
    <property type="match status" value="2"/>
</dbReference>
<evidence type="ECO:0000256" key="3">
    <source>
        <dbReference type="ARBA" id="ARBA00022448"/>
    </source>
</evidence>
<evidence type="ECO:0000256" key="6">
    <source>
        <dbReference type="ARBA" id="ARBA00022692"/>
    </source>
</evidence>
<keyword evidence="5" id="KW-0997">Cell inner membrane</keyword>
<comment type="similarity">
    <text evidence="2">Belongs to the membrane fusion protein (MFP) (TC 8.A.1) family.</text>
</comment>
<keyword evidence="12" id="KW-1185">Reference proteome</keyword>
<keyword evidence="6" id="KW-0812">Transmembrane</keyword>
<dbReference type="Gene3D" id="2.40.30.170">
    <property type="match status" value="1"/>
</dbReference>
<evidence type="ECO:0000256" key="1">
    <source>
        <dbReference type="ARBA" id="ARBA00004383"/>
    </source>
</evidence>
<evidence type="ECO:0000259" key="10">
    <source>
        <dbReference type="Pfam" id="PF25885"/>
    </source>
</evidence>
<reference evidence="11 12" key="1">
    <citation type="submission" date="2019-03" db="EMBL/GenBank/DDBJ databases">
        <title>Genomic Encyclopedia of Type Strains, Phase IV (KMG-IV): sequencing the most valuable type-strain genomes for metagenomic binning, comparative biology and taxonomic classification.</title>
        <authorList>
            <person name="Goeker M."/>
        </authorList>
    </citation>
    <scope>NUCLEOTIDE SEQUENCE [LARGE SCALE GENOMIC DNA]</scope>
    <source>
        <strain evidence="11 12">DSM 25287</strain>
    </source>
</reference>
<evidence type="ECO:0000256" key="7">
    <source>
        <dbReference type="ARBA" id="ARBA00022989"/>
    </source>
</evidence>
<dbReference type="InterPro" id="IPR058633">
    <property type="entry name" value="EmrA/FarA_HH"/>
</dbReference>
<dbReference type="PANTHER" id="PTHR30386">
    <property type="entry name" value="MEMBRANE FUSION SUBUNIT OF EMRAB-TOLC MULTIDRUG EFFLUX PUMP"/>
    <property type="match status" value="1"/>
</dbReference>
<dbReference type="AlphaFoldDB" id="A0A4V2SCG8"/>
<dbReference type="GO" id="GO:1990961">
    <property type="term" value="P:xenobiotic detoxification by transmembrane export across the plasma membrane"/>
    <property type="evidence" value="ECO:0007669"/>
    <property type="project" value="UniProtKB-ARBA"/>
</dbReference>
<protein>
    <submittedName>
        <fullName evidence="11">Membrane fusion protein (Multidrug efflux system)</fullName>
    </submittedName>
</protein>
<feature type="region of interest" description="Disordered" evidence="9">
    <location>
        <begin position="384"/>
        <end position="406"/>
    </location>
</feature>
<proteinExistence type="inferred from homology"/>
<dbReference type="InterPro" id="IPR050739">
    <property type="entry name" value="MFP"/>
</dbReference>
<accession>A0A4V2SCG8</accession>
<dbReference type="RefSeq" id="WP_132544752.1">
    <property type="nucleotide sequence ID" value="NZ_SLWY01000020.1"/>
</dbReference>
<gene>
    <name evidence="11" type="ORF">EV699_1208</name>
</gene>
<dbReference type="Gene3D" id="2.40.50.100">
    <property type="match status" value="1"/>
</dbReference>
<evidence type="ECO:0000256" key="5">
    <source>
        <dbReference type="ARBA" id="ARBA00022519"/>
    </source>
</evidence>
<name>A0A4V2SCG8_9GAMM</name>
<dbReference type="EMBL" id="SLWY01000020">
    <property type="protein sequence ID" value="TCO79230.1"/>
    <property type="molecule type" value="Genomic_DNA"/>
</dbReference>
<dbReference type="OrthoDB" id="9811754at2"/>
<dbReference type="Pfam" id="PF25885">
    <property type="entry name" value="HH_EMRA"/>
    <property type="match status" value="1"/>
</dbReference>
<dbReference type="InterPro" id="IPR006311">
    <property type="entry name" value="TAT_signal"/>
</dbReference>
<evidence type="ECO:0000256" key="2">
    <source>
        <dbReference type="ARBA" id="ARBA00009477"/>
    </source>
</evidence>
<feature type="domain" description="Multidrug export protein EmrA/FarA alpha-helical hairpin" evidence="10">
    <location>
        <begin position="89"/>
        <end position="209"/>
    </location>
</feature>
<dbReference type="GO" id="GO:0015721">
    <property type="term" value="P:bile acid and bile salt transport"/>
    <property type="evidence" value="ECO:0007669"/>
    <property type="project" value="UniProtKB-ARBA"/>
</dbReference>
<evidence type="ECO:0000313" key="12">
    <source>
        <dbReference type="Proteomes" id="UP000295765"/>
    </source>
</evidence>
<dbReference type="Proteomes" id="UP000295765">
    <property type="component" value="Unassembled WGS sequence"/>
</dbReference>
<evidence type="ECO:0000256" key="4">
    <source>
        <dbReference type="ARBA" id="ARBA00022475"/>
    </source>
</evidence>
<dbReference type="PANTHER" id="PTHR30386:SF19">
    <property type="entry name" value="MULTIDRUG EXPORT PROTEIN EMRA-RELATED"/>
    <property type="match status" value="1"/>
</dbReference>
<keyword evidence="7" id="KW-1133">Transmembrane helix</keyword>
<organism evidence="11 12">
    <name type="scientific">Plasticicumulans lactativorans</name>
    <dbReference type="NCBI Taxonomy" id="1133106"/>
    <lineage>
        <taxon>Bacteria</taxon>
        <taxon>Pseudomonadati</taxon>
        <taxon>Pseudomonadota</taxon>
        <taxon>Gammaproteobacteria</taxon>
        <taxon>Candidatus Competibacteraceae</taxon>
        <taxon>Plasticicumulans</taxon>
    </lineage>
</organism>
<evidence type="ECO:0000256" key="9">
    <source>
        <dbReference type="SAM" id="MobiDB-lite"/>
    </source>
</evidence>
<dbReference type="FunFam" id="2.40.30.170:FF:000003">
    <property type="entry name" value="Multidrug resistance protein A"/>
    <property type="match status" value="1"/>
</dbReference>
<keyword evidence="3" id="KW-0813">Transport</keyword>
<evidence type="ECO:0000256" key="8">
    <source>
        <dbReference type="ARBA" id="ARBA00023136"/>
    </source>
</evidence>
<keyword evidence="8" id="KW-0472">Membrane</keyword>
<dbReference type="PROSITE" id="PS51318">
    <property type="entry name" value="TAT"/>
    <property type="match status" value="1"/>
</dbReference>
<dbReference type="GO" id="GO:0005886">
    <property type="term" value="C:plasma membrane"/>
    <property type="evidence" value="ECO:0007669"/>
    <property type="project" value="UniProtKB-SubCell"/>
</dbReference>
<keyword evidence="4" id="KW-1003">Cell membrane</keyword>
<comment type="subcellular location">
    <subcellularLocation>
        <location evidence="1">Cell inner membrane</location>
        <topology evidence="1">Single-pass membrane protein</topology>
        <orientation evidence="1">Periplasmic side</orientation>
    </subcellularLocation>
</comment>
<comment type="caution">
    <text evidence="11">The sequence shown here is derived from an EMBL/GenBank/DDBJ whole genome shotgun (WGS) entry which is preliminary data.</text>
</comment>
<sequence length="406" mass="42566">MNDAPTPIDPSRRRPLLAALAAVVALGAAAGGAWWWTSARLLESTDDAYVAGDVVTVTPRIPGTVLSVRAEDTDGVRAGDPLVELDPADARVALDAAEAELARAVRGVRQLFATRDALAASVRNRETDLAKAQEDYTRRQKLGGNGAVSAEEIEHARSAMRAAEALLANVRQQLAANAVMVEGTTVDTHPDVKRAAAQVEAAALALARTTITAPVDGQVAKRTVQVGTRIEPGTPLLAVVPLDRLWVDANFKESQLGRLRIGQPVQLSADTWGRHVEYHGKVVGLGAGTGGAFALLPAQNASGNWIKVVQRVPVRIELDRGELAAHPLRIGLSMQVEVDVRDQSGPQLATAGARGEPLAQTVGDTAALADIRERIRTIIADNDGELAGSTGAPVVAGPADPRGKRG</sequence>
<dbReference type="GO" id="GO:0046677">
    <property type="term" value="P:response to antibiotic"/>
    <property type="evidence" value="ECO:0007669"/>
    <property type="project" value="UniProtKB-ARBA"/>
</dbReference>
<evidence type="ECO:0000313" key="11">
    <source>
        <dbReference type="EMBL" id="TCO79230.1"/>
    </source>
</evidence>